<feature type="transmembrane region" description="Helical" evidence="1">
    <location>
        <begin position="59"/>
        <end position="78"/>
    </location>
</feature>
<dbReference type="AlphaFoldDB" id="A0A6V7PG68"/>
<gene>
    <name evidence="2" type="ORF">CB5_LOCUS13038</name>
</gene>
<evidence type="ECO:0000313" key="2">
    <source>
        <dbReference type="EMBL" id="CAD1829827.1"/>
    </source>
</evidence>
<proteinExistence type="predicted"/>
<feature type="transmembrane region" description="Helical" evidence="1">
    <location>
        <begin position="6"/>
        <end position="25"/>
    </location>
</feature>
<evidence type="ECO:0000256" key="1">
    <source>
        <dbReference type="SAM" id="Phobius"/>
    </source>
</evidence>
<organism evidence="2">
    <name type="scientific">Ananas comosus var. bracteatus</name>
    <name type="common">red pineapple</name>
    <dbReference type="NCBI Taxonomy" id="296719"/>
    <lineage>
        <taxon>Eukaryota</taxon>
        <taxon>Viridiplantae</taxon>
        <taxon>Streptophyta</taxon>
        <taxon>Embryophyta</taxon>
        <taxon>Tracheophyta</taxon>
        <taxon>Spermatophyta</taxon>
        <taxon>Magnoliopsida</taxon>
        <taxon>Liliopsida</taxon>
        <taxon>Poales</taxon>
        <taxon>Bromeliaceae</taxon>
        <taxon>Bromelioideae</taxon>
        <taxon>Ananas</taxon>
    </lineage>
</organism>
<keyword evidence="1" id="KW-0472">Membrane</keyword>
<keyword evidence="1" id="KW-1133">Transmembrane helix</keyword>
<accession>A0A6V7PG68</accession>
<sequence length="105" mass="11552">MTPTPISGLFEALALLGVATLVGVAQRAIPRSSTPPPPNPSDSEDAHAALERKKKMIRMMMLIVVLAIWAMMMVKIQSVASHSVLLEFNICFGIILYFFFTIFSL</sequence>
<protein>
    <submittedName>
        <fullName evidence="2">Uncharacterized protein</fullName>
    </submittedName>
</protein>
<reference evidence="2" key="1">
    <citation type="submission" date="2020-07" db="EMBL/GenBank/DDBJ databases">
        <authorList>
            <person name="Lin J."/>
        </authorList>
    </citation>
    <scope>NUCLEOTIDE SEQUENCE</scope>
</reference>
<keyword evidence="1" id="KW-0812">Transmembrane</keyword>
<feature type="transmembrane region" description="Helical" evidence="1">
    <location>
        <begin position="84"/>
        <end position="103"/>
    </location>
</feature>
<name>A0A6V7PG68_ANACO</name>
<dbReference type="EMBL" id="LR862130">
    <property type="protein sequence ID" value="CAD1829827.1"/>
    <property type="molecule type" value="Genomic_DNA"/>
</dbReference>